<keyword evidence="6" id="KW-0539">Nucleus</keyword>
<dbReference type="PANTHER" id="PTHR48249">
    <property type="entry name" value="MEDIATOR OF RNA POLYMERASE II TRANSCRIPTION SUBUNIT 13"/>
    <property type="match status" value="1"/>
</dbReference>
<evidence type="ECO:0000256" key="7">
    <source>
        <dbReference type="SAM" id="MobiDB-lite"/>
    </source>
</evidence>
<evidence type="ECO:0000313" key="10">
    <source>
        <dbReference type="Proteomes" id="UP000261520"/>
    </source>
</evidence>
<evidence type="ECO:0000256" key="2">
    <source>
        <dbReference type="ARBA" id="ARBA00009354"/>
    </source>
</evidence>
<feature type="compositionally biased region" description="Basic and acidic residues" evidence="7">
    <location>
        <begin position="309"/>
        <end position="321"/>
    </location>
</feature>
<dbReference type="InterPro" id="IPR051139">
    <property type="entry name" value="Mediator_complx_sub13"/>
</dbReference>
<feature type="domain" description="Mediator complex subunit Med13 N-terminal" evidence="8">
    <location>
        <begin position="2"/>
        <end position="96"/>
    </location>
</feature>
<evidence type="ECO:0000256" key="5">
    <source>
        <dbReference type="ARBA" id="ARBA00023163"/>
    </source>
</evidence>
<dbReference type="STRING" id="409849.ENSPMGP00000013603"/>
<keyword evidence="5" id="KW-0804">Transcription</keyword>
<dbReference type="GO" id="GO:0003713">
    <property type="term" value="F:transcription coactivator activity"/>
    <property type="evidence" value="ECO:0007669"/>
    <property type="project" value="TreeGrafter"/>
</dbReference>
<reference evidence="9" key="1">
    <citation type="submission" date="2025-08" db="UniProtKB">
        <authorList>
            <consortium name="Ensembl"/>
        </authorList>
    </citation>
    <scope>IDENTIFICATION</scope>
</reference>
<keyword evidence="4" id="KW-0805">Transcription regulation</keyword>
<feature type="region of interest" description="Disordered" evidence="7">
    <location>
        <begin position="359"/>
        <end position="411"/>
    </location>
</feature>
<sequence>MNRGFVRIGKWFVKPYQKDEKTLNKSEHLSCAFTFFVHGDSNVCTSVEIAQHQPLQQLSEDHLSLAQQSSSPMQVILSPYGLNGTLTGQAFKMSDHPTQKLIEEWRQFYPIGPSPKDLQEEKMEDTDWEDDSLAAVEVLVAGVRMVYPACLVLLPLSDLPVMVPQASSNSSPMCGGQAVHRDPSMSSVTLTPPTSPEEAHTSKWLKLSSSSDCYNSNHSLHGGKIPRRLASQMVESVWQEYNITRPGSKRKFPTLINGTCEEESDKTAVWDFVEPTRKPHCNCSRLRSSSTSGHPPSSIQPNQSAPKHKLGEKLEKGEKQQKRPQTPFHHRNSVCDEQSMEPQAQRLCLRSQVEGTYPSLHHVDNVPPKAPTLHAHGPPGDLVGSPPPPPLSPHPCDPVEGDMTPGDMKNSTPIHQPFYPPSVEPCLVPQKCSSDEPSLQNMSMPFSFPAPYNETLEPTVFVGSAINPNEDSSHNPWKYFNFPRKKGTNIPTPQLPLDKLRDDGSGGTESVVSVTE</sequence>
<dbReference type="GO" id="GO:0016592">
    <property type="term" value="C:mediator complex"/>
    <property type="evidence" value="ECO:0007669"/>
    <property type="project" value="TreeGrafter"/>
</dbReference>
<dbReference type="Proteomes" id="UP000261520">
    <property type="component" value="Unplaced"/>
</dbReference>
<dbReference type="PANTHER" id="PTHR48249:SF4">
    <property type="entry name" value="MEDIATOR OF RNA POLYMERASE II TRANSCRIPTION SUBUNIT 13"/>
    <property type="match status" value="1"/>
</dbReference>
<dbReference type="Pfam" id="PF11597">
    <property type="entry name" value="Med13_N"/>
    <property type="match status" value="1"/>
</dbReference>
<organism evidence="9 10">
    <name type="scientific">Periophthalmus magnuspinnatus</name>
    <dbReference type="NCBI Taxonomy" id="409849"/>
    <lineage>
        <taxon>Eukaryota</taxon>
        <taxon>Metazoa</taxon>
        <taxon>Chordata</taxon>
        <taxon>Craniata</taxon>
        <taxon>Vertebrata</taxon>
        <taxon>Euteleostomi</taxon>
        <taxon>Actinopterygii</taxon>
        <taxon>Neopterygii</taxon>
        <taxon>Teleostei</taxon>
        <taxon>Neoteleostei</taxon>
        <taxon>Acanthomorphata</taxon>
        <taxon>Gobiaria</taxon>
        <taxon>Gobiiformes</taxon>
        <taxon>Gobioidei</taxon>
        <taxon>Gobiidae</taxon>
        <taxon>Oxudercinae</taxon>
        <taxon>Periophthalmus</taxon>
    </lineage>
</organism>
<evidence type="ECO:0000313" key="9">
    <source>
        <dbReference type="Ensembl" id="ENSPMGP00000013603.1"/>
    </source>
</evidence>
<feature type="compositionally biased region" description="Pro residues" evidence="7">
    <location>
        <begin position="385"/>
        <end position="396"/>
    </location>
</feature>
<feature type="region of interest" description="Disordered" evidence="7">
    <location>
        <begin position="473"/>
        <end position="516"/>
    </location>
</feature>
<evidence type="ECO:0000256" key="1">
    <source>
        <dbReference type="ARBA" id="ARBA00004123"/>
    </source>
</evidence>
<evidence type="ECO:0000256" key="3">
    <source>
        <dbReference type="ARBA" id="ARBA00022491"/>
    </source>
</evidence>
<name>A0A3B4A974_9GOBI</name>
<reference evidence="9" key="2">
    <citation type="submission" date="2025-09" db="UniProtKB">
        <authorList>
            <consortium name="Ensembl"/>
        </authorList>
    </citation>
    <scope>IDENTIFICATION</scope>
</reference>
<evidence type="ECO:0000256" key="6">
    <source>
        <dbReference type="ARBA" id="ARBA00023242"/>
    </source>
</evidence>
<protein>
    <recommendedName>
        <fullName evidence="8">Mediator complex subunit Med13 N-terminal domain-containing protein</fullName>
    </recommendedName>
</protein>
<evidence type="ECO:0000259" key="8">
    <source>
        <dbReference type="Pfam" id="PF11597"/>
    </source>
</evidence>
<accession>A0A3B4A974</accession>
<feature type="compositionally biased region" description="Low complexity" evidence="7">
    <location>
        <begin position="288"/>
        <end position="297"/>
    </location>
</feature>
<keyword evidence="10" id="KW-1185">Reference proteome</keyword>
<comment type="subcellular location">
    <subcellularLocation>
        <location evidence="1">Nucleus</location>
    </subcellularLocation>
</comment>
<dbReference type="AlphaFoldDB" id="A0A3B4A974"/>
<proteinExistence type="inferred from homology"/>
<comment type="similarity">
    <text evidence="2">Belongs to the Mediator complex subunit 13 family.</text>
</comment>
<feature type="region of interest" description="Disordered" evidence="7">
    <location>
        <begin position="172"/>
        <end position="200"/>
    </location>
</feature>
<feature type="region of interest" description="Disordered" evidence="7">
    <location>
        <begin position="281"/>
        <end position="339"/>
    </location>
</feature>
<evidence type="ECO:0000256" key="4">
    <source>
        <dbReference type="ARBA" id="ARBA00023015"/>
    </source>
</evidence>
<dbReference type="InterPro" id="IPR021643">
    <property type="entry name" value="Mediator_Med13_N"/>
</dbReference>
<dbReference type="Ensembl" id="ENSPMGT00000014514.1">
    <property type="protein sequence ID" value="ENSPMGP00000013603.1"/>
    <property type="gene ID" value="ENSPMGG00000011180.1"/>
</dbReference>
<keyword evidence="3" id="KW-0678">Repressor</keyword>
<dbReference type="GO" id="GO:0045944">
    <property type="term" value="P:positive regulation of transcription by RNA polymerase II"/>
    <property type="evidence" value="ECO:0007669"/>
    <property type="project" value="TreeGrafter"/>
</dbReference>